<sequence length="89" mass="10229">MGLLSLRRKVSWLLLFEVARMGYGHLTEVTSPEDRRRVVDIVRRSKGRPQNITAGDKDELRRIAGQLELGRFLRAAGPRMMFGRGRRGH</sequence>
<gene>
    <name evidence="1" type="ORF">DSM104329_03971</name>
</gene>
<evidence type="ECO:0000313" key="2">
    <source>
        <dbReference type="Proteomes" id="UP001162834"/>
    </source>
</evidence>
<protein>
    <submittedName>
        <fullName evidence="1">Uncharacterized protein</fullName>
    </submittedName>
</protein>
<dbReference type="RefSeq" id="WP_259311604.1">
    <property type="nucleotide sequence ID" value="NZ_CP087164.1"/>
</dbReference>
<organism evidence="1 2">
    <name type="scientific">Capillimicrobium parvum</name>
    <dbReference type="NCBI Taxonomy" id="2884022"/>
    <lineage>
        <taxon>Bacteria</taxon>
        <taxon>Bacillati</taxon>
        <taxon>Actinomycetota</taxon>
        <taxon>Thermoleophilia</taxon>
        <taxon>Solirubrobacterales</taxon>
        <taxon>Capillimicrobiaceae</taxon>
        <taxon>Capillimicrobium</taxon>
    </lineage>
</organism>
<dbReference type="EMBL" id="CP087164">
    <property type="protein sequence ID" value="UGS37554.1"/>
    <property type="molecule type" value="Genomic_DNA"/>
</dbReference>
<dbReference type="AlphaFoldDB" id="A0A9E6XZX8"/>
<reference evidence="1" key="1">
    <citation type="journal article" date="2022" name="Int. J. Syst. Evol. Microbiol.">
        <title>Pseudomonas aegrilactucae sp. nov. and Pseudomonas morbosilactucae sp. nov., pathogens causing bacterial rot of lettuce in Japan.</title>
        <authorList>
            <person name="Sawada H."/>
            <person name="Fujikawa T."/>
            <person name="Satou M."/>
        </authorList>
    </citation>
    <scope>NUCLEOTIDE SEQUENCE</scope>
    <source>
        <strain evidence="1">0166_1</strain>
    </source>
</reference>
<name>A0A9E6XZX8_9ACTN</name>
<dbReference type="KEGG" id="sbae:DSM104329_03971"/>
<dbReference type="Proteomes" id="UP001162834">
    <property type="component" value="Chromosome"/>
</dbReference>
<keyword evidence="2" id="KW-1185">Reference proteome</keyword>
<evidence type="ECO:0000313" key="1">
    <source>
        <dbReference type="EMBL" id="UGS37554.1"/>
    </source>
</evidence>
<proteinExistence type="predicted"/>
<accession>A0A9E6XZX8</accession>